<proteinExistence type="predicted"/>
<protein>
    <submittedName>
        <fullName evidence="1">Uncharacterized protein</fullName>
    </submittedName>
</protein>
<organism evidence="1">
    <name type="scientific">viral metagenome</name>
    <dbReference type="NCBI Taxonomy" id="1070528"/>
    <lineage>
        <taxon>unclassified sequences</taxon>
        <taxon>metagenomes</taxon>
        <taxon>organismal metagenomes</taxon>
    </lineage>
</organism>
<dbReference type="EMBL" id="MN739849">
    <property type="protein sequence ID" value="QHT74377.1"/>
    <property type="molecule type" value="Genomic_DNA"/>
</dbReference>
<name>A0A6C0H1T2_9ZZZZ</name>
<dbReference type="AlphaFoldDB" id="A0A6C0H1T2"/>
<sequence>MNDSNRYVQIYKGKHYTKTHSKKEPKVIVFDLDETLGAFIDLDILWSGIVTKYGETAVDFKQLVELYPEFLRYGIVSILEYLYEKKRVGDFDSLFIYTNNQCSPSWTSKICDYFNHRICAEPPLFDKVINAFKINNVHIELNRTTHEKTHSDFIKCAILPKTTEICFLDNTYFEKMNHHRIYYIQPRSYVHHLSTEEIIYRFIDSVLGKNLWKTVDEQSRLYNYLSNCFYKRGVQRGGTDSSKAFETDVFVAQKMMYHIKEFFYLTKRKPKTRKIKYNYGKVTRKKRDDK</sequence>
<reference evidence="1" key="1">
    <citation type="journal article" date="2020" name="Nature">
        <title>Giant virus diversity and host interactions through global metagenomics.</title>
        <authorList>
            <person name="Schulz F."/>
            <person name="Roux S."/>
            <person name="Paez-Espino D."/>
            <person name="Jungbluth S."/>
            <person name="Walsh D.A."/>
            <person name="Denef V.J."/>
            <person name="McMahon K.D."/>
            <person name="Konstantinidis K.T."/>
            <person name="Eloe-Fadrosh E.A."/>
            <person name="Kyrpides N.C."/>
            <person name="Woyke T."/>
        </authorList>
    </citation>
    <scope>NUCLEOTIDE SEQUENCE</scope>
    <source>
        <strain evidence="1">GVMAG-M-3300023179-59</strain>
    </source>
</reference>
<accession>A0A6C0H1T2</accession>
<evidence type="ECO:0000313" key="1">
    <source>
        <dbReference type="EMBL" id="QHT74377.1"/>
    </source>
</evidence>